<keyword evidence="8" id="KW-0067">ATP-binding</keyword>
<evidence type="ECO:0000313" key="18">
    <source>
        <dbReference type="Proteomes" id="UP000694392"/>
    </source>
</evidence>
<evidence type="ECO:0000256" key="1">
    <source>
        <dbReference type="ARBA" id="ARBA00001936"/>
    </source>
</evidence>
<keyword evidence="18" id="KW-1185">Reference proteome</keyword>
<dbReference type="FunFam" id="3.40.50.12780:FF:000007">
    <property type="entry name" value="Acyl-coenzyme A synthetase ACSM2A, mitochondrial"/>
    <property type="match status" value="1"/>
</dbReference>
<dbReference type="AlphaFoldDB" id="A0A8D0GM03"/>
<keyword evidence="10" id="KW-0809">Transit peptide</keyword>
<reference evidence="17" key="1">
    <citation type="submission" date="2025-08" db="UniProtKB">
        <authorList>
            <consortium name="Ensembl"/>
        </authorList>
    </citation>
    <scope>IDENTIFICATION</scope>
</reference>
<feature type="domain" description="AMP-dependent synthetase/ligase" evidence="15">
    <location>
        <begin position="70"/>
        <end position="385"/>
    </location>
</feature>
<evidence type="ECO:0000259" key="16">
    <source>
        <dbReference type="Pfam" id="PF13193"/>
    </source>
</evidence>
<comment type="cofactor">
    <cofactor evidence="1">
        <name>Mn(2+)</name>
        <dbReference type="ChEBI" id="CHEBI:29035"/>
    </cofactor>
</comment>
<dbReference type="GO" id="GO:0006637">
    <property type="term" value="P:acyl-CoA metabolic process"/>
    <property type="evidence" value="ECO:0007669"/>
    <property type="project" value="TreeGrafter"/>
</dbReference>
<dbReference type="PANTHER" id="PTHR43605">
    <property type="entry name" value="ACYL-COENZYME A SYNTHETASE"/>
    <property type="match status" value="1"/>
</dbReference>
<evidence type="ECO:0000256" key="12">
    <source>
        <dbReference type="ARBA" id="ARBA00023128"/>
    </source>
</evidence>
<dbReference type="InterPro" id="IPR000873">
    <property type="entry name" value="AMP-dep_synth/lig_dom"/>
</dbReference>
<dbReference type="InterPro" id="IPR051087">
    <property type="entry name" value="Mitochondrial_ACSM"/>
</dbReference>
<dbReference type="Pfam" id="PF13193">
    <property type="entry name" value="AMP-binding_C"/>
    <property type="match status" value="1"/>
</dbReference>
<evidence type="ECO:0000256" key="2">
    <source>
        <dbReference type="ARBA" id="ARBA00004173"/>
    </source>
</evidence>
<comment type="catalytic activity">
    <reaction evidence="14">
        <text>a medium-chain fatty acid + ATP + CoA = a medium-chain fatty acyl-CoA + AMP + diphosphate</text>
        <dbReference type="Rhea" id="RHEA:48340"/>
        <dbReference type="ChEBI" id="CHEBI:30616"/>
        <dbReference type="ChEBI" id="CHEBI:33019"/>
        <dbReference type="ChEBI" id="CHEBI:57287"/>
        <dbReference type="ChEBI" id="CHEBI:59558"/>
        <dbReference type="ChEBI" id="CHEBI:90546"/>
        <dbReference type="ChEBI" id="CHEBI:456215"/>
        <dbReference type="EC" id="6.2.1.2"/>
    </reaction>
    <physiologicalReaction direction="left-to-right" evidence="14">
        <dbReference type="Rhea" id="RHEA:48341"/>
    </physiologicalReaction>
</comment>
<evidence type="ECO:0000256" key="14">
    <source>
        <dbReference type="ARBA" id="ARBA00048477"/>
    </source>
</evidence>
<dbReference type="PROSITE" id="PS00455">
    <property type="entry name" value="AMP_BINDING"/>
    <property type="match status" value="1"/>
</dbReference>
<dbReference type="PANTHER" id="PTHR43605:SF6">
    <property type="entry name" value="ACYL-COENZYME A SYNTHETASE ACSM5, MITOCHONDRIAL"/>
    <property type="match status" value="1"/>
</dbReference>
<dbReference type="SUPFAM" id="SSF56801">
    <property type="entry name" value="Acetyl-CoA synthetase-like"/>
    <property type="match status" value="1"/>
</dbReference>
<evidence type="ECO:0000313" key="17">
    <source>
        <dbReference type="Ensembl" id="ENSSPUP00000006861.1"/>
    </source>
</evidence>
<dbReference type="GO" id="GO:0046872">
    <property type="term" value="F:metal ion binding"/>
    <property type="evidence" value="ECO:0007669"/>
    <property type="project" value="UniProtKB-KW"/>
</dbReference>
<dbReference type="GO" id="GO:0005759">
    <property type="term" value="C:mitochondrial matrix"/>
    <property type="evidence" value="ECO:0007669"/>
    <property type="project" value="TreeGrafter"/>
</dbReference>
<evidence type="ECO:0000256" key="8">
    <source>
        <dbReference type="ARBA" id="ARBA00022840"/>
    </source>
</evidence>
<dbReference type="GO" id="GO:0031956">
    <property type="term" value="F:medium-chain fatty acid-CoA ligase activity"/>
    <property type="evidence" value="ECO:0007669"/>
    <property type="project" value="UniProtKB-EC"/>
</dbReference>
<accession>A0A8D0GM03</accession>
<keyword evidence="11" id="KW-0443">Lipid metabolism</keyword>
<dbReference type="InterPro" id="IPR020845">
    <property type="entry name" value="AMP-binding_CS"/>
</dbReference>
<dbReference type="Pfam" id="PF00501">
    <property type="entry name" value="AMP-binding"/>
    <property type="match status" value="1"/>
</dbReference>
<keyword evidence="4" id="KW-0436">Ligase</keyword>
<evidence type="ECO:0000256" key="6">
    <source>
        <dbReference type="ARBA" id="ARBA00022741"/>
    </source>
</evidence>
<dbReference type="GO" id="GO:0005524">
    <property type="term" value="F:ATP binding"/>
    <property type="evidence" value="ECO:0007669"/>
    <property type="project" value="UniProtKB-KW"/>
</dbReference>
<reference evidence="17" key="2">
    <citation type="submission" date="2025-09" db="UniProtKB">
        <authorList>
            <consortium name="Ensembl"/>
        </authorList>
    </citation>
    <scope>IDENTIFICATION</scope>
</reference>
<dbReference type="GeneTree" id="ENSGT00940000161148"/>
<evidence type="ECO:0000256" key="11">
    <source>
        <dbReference type="ARBA" id="ARBA00023098"/>
    </source>
</evidence>
<sequence length="573" mass="64207">MKLLLQLQSLRSSWSSRLFYRLFHKDDVARTLLNLSKFEAINRCEQEVPEYFNFASDVLDKWTQLEKDGERPSTPAFWWINGMGSEVKWSFEELGFLSKKVANILSGPCGLQRVDRVVLILPRIPEWWLVNVACMRTGIVFLTGTTQLTAKDILYRLQASKAKGIITTDSLAPVVDSVASHCQSLKTKVILSEGRRDGWLNFKELFEYSGTKSQEPMTVFFTSGTTGSPKMAEHSHCSFGLGFAICGRDWLDLTPSDVMWNISDTGWVKAAIGCIFAPWLRGTCTFIHGMPQFEPKAILNTLSEYPVTTMCCAPTAYRMLVQHDLTSYKFKSLRHCLTGGEPLNPEVMFQWKNQTGLDIYEGYGQTEVVGLIKSTDGHSKAVVIPGSCPPKGKSVGSLGWRSGGRTENPHFNLLPSSPQPLGNNTLRAGDNPEKTAATQRGNFYITGDRGLMDEDGYLWFVGRSDDVIISSGYRIGPFEVESALIEHPAVVESAVVSSPDPIRGEVVKAFVVLSPSFVSHDPEKLTLELQQHVKKLTAPYKYPRKMEFVQQLPKTVTGKIRRNELRKKEWGRD</sequence>
<evidence type="ECO:0000256" key="10">
    <source>
        <dbReference type="ARBA" id="ARBA00022946"/>
    </source>
</evidence>
<dbReference type="Gene3D" id="3.40.50.12780">
    <property type="entry name" value="N-terminal domain of ligase-like"/>
    <property type="match status" value="1"/>
</dbReference>
<dbReference type="FunFam" id="3.30.300.30:FF:000005">
    <property type="entry name" value="Acyl-coenzyme A synthetase ACSM5, mitochondrial"/>
    <property type="match status" value="1"/>
</dbReference>
<evidence type="ECO:0000256" key="13">
    <source>
        <dbReference type="ARBA" id="ARBA00039009"/>
    </source>
</evidence>
<name>A0A8D0GM03_SPHPU</name>
<dbReference type="Ensembl" id="ENSSPUT00000007299.1">
    <property type="protein sequence ID" value="ENSSPUP00000006861.1"/>
    <property type="gene ID" value="ENSSPUG00000005155.1"/>
</dbReference>
<dbReference type="GO" id="GO:0006633">
    <property type="term" value="P:fatty acid biosynthetic process"/>
    <property type="evidence" value="ECO:0007669"/>
    <property type="project" value="TreeGrafter"/>
</dbReference>
<evidence type="ECO:0000256" key="4">
    <source>
        <dbReference type="ARBA" id="ARBA00022598"/>
    </source>
</evidence>
<dbReference type="InterPro" id="IPR025110">
    <property type="entry name" value="AMP-bd_C"/>
</dbReference>
<dbReference type="EC" id="6.2.1.2" evidence="13"/>
<feature type="domain" description="AMP-binding enzyme C-terminal" evidence="16">
    <location>
        <begin position="479"/>
        <end position="559"/>
    </location>
</feature>
<evidence type="ECO:0000256" key="9">
    <source>
        <dbReference type="ARBA" id="ARBA00022842"/>
    </source>
</evidence>
<proteinExistence type="inferred from homology"/>
<dbReference type="GO" id="GO:0004321">
    <property type="term" value="F:fatty-acyl-CoA synthase activity"/>
    <property type="evidence" value="ECO:0007669"/>
    <property type="project" value="TreeGrafter"/>
</dbReference>
<dbReference type="Proteomes" id="UP000694392">
    <property type="component" value="Unplaced"/>
</dbReference>
<comment type="subcellular location">
    <subcellularLocation>
        <location evidence="2">Mitochondrion</location>
    </subcellularLocation>
</comment>
<keyword evidence="6" id="KW-0547">Nucleotide-binding</keyword>
<comment type="similarity">
    <text evidence="3">Belongs to the ATP-dependent AMP-binding enzyme family.</text>
</comment>
<keyword evidence="5" id="KW-0479">Metal-binding</keyword>
<keyword evidence="12" id="KW-0496">Mitochondrion</keyword>
<dbReference type="InterPro" id="IPR042099">
    <property type="entry name" value="ANL_N_sf"/>
</dbReference>
<evidence type="ECO:0000256" key="3">
    <source>
        <dbReference type="ARBA" id="ARBA00006432"/>
    </source>
</evidence>
<protein>
    <recommendedName>
        <fullName evidence="13">medium-chain acyl-CoA ligase</fullName>
        <ecNumber evidence="13">6.2.1.2</ecNumber>
    </recommendedName>
</protein>
<evidence type="ECO:0000256" key="7">
    <source>
        <dbReference type="ARBA" id="ARBA00022832"/>
    </source>
</evidence>
<keyword evidence="7" id="KW-0276">Fatty acid metabolism</keyword>
<evidence type="ECO:0000259" key="15">
    <source>
        <dbReference type="Pfam" id="PF00501"/>
    </source>
</evidence>
<evidence type="ECO:0000256" key="5">
    <source>
        <dbReference type="ARBA" id="ARBA00022723"/>
    </source>
</evidence>
<dbReference type="Gene3D" id="3.30.300.30">
    <property type="match status" value="1"/>
</dbReference>
<organism evidence="17 18">
    <name type="scientific">Sphenodon punctatus</name>
    <name type="common">Tuatara</name>
    <name type="synonym">Hatteria punctata</name>
    <dbReference type="NCBI Taxonomy" id="8508"/>
    <lineage>
        <taxon>Eukaryota</taxon>
        <taxon>Metazoa</taxon>
        <taxon>Chordata</taxon>
        <taxon>Craniata</taxon>
        <taxon>Vertebrata</taxon>
        <taxon>Euteleostomi</taxon>
        <taxon>Lepidosauria</taxon>
        <taxon>Sphenodontia</taxon>
        <taxon>Sphenodontidae</taxon>
        <taxon>Sphenodon</taxon>
    </lineage>
</organism>
<keyword evidence="9" id="KW-0460">Magnesium</keyword>
<dbReference type="InterPro" id="IPR045851">
    <property type="entry name" value="AMP-bd_C_sf"/>
</dbReference>